<reference evidence="1 2" key="1">
    <citation type="submission" date="2014-08" db="EMBL/GenBank/DDBJ databases">
        <title>Complete genome sequence of Corynebacterium deserti GIMN1.010 (=DSM 45689), isolated from desert sand in western China.</title>
        <authorList>
            <person name="Ruckert C."/>
            <person name="Albersmeier A."/>
            <person name="Kalinowski J."/>
        </authorList>
    </citation>
    <scope>NUCLEOTIDE SEQUENCE [LARGE SCALE GENOMIC DNA]</scope>
    <source>
        <strain evidence="1 2">GIMN1.010</strain>
    </source>
</reference>
<dbReference type="RefSeq" id="WP_053544766.1">
    <property type="nucleotide sequence ID" value="NZ_CP009220.1"/>
</dbReference>
<sequence length="119" mass="13454">MKIWNTGPFDNEEAQEVLEDLREGHLDPAELLPDIGQRHIEEDQGALIIALAHLAAGNQPAEGAEVDVEKLQTPAMKDRLRQCLEAVLIDDTVSGLYARWQREGEKLHEWKSQSYVLLK</sequence>
<dbReference type="AlphaFoldDB" id="A0A0M3Q9K0"/>
<protein>
    <recommendedName>
        <fullName evidence="3">DUF4259 domain-containing protein</fullName>
    </recommendedName>
</protein>
<evidence type="ECO:0000313" key="1">
    <source>
        <dbReference type="EMBL" id="ALC05733.1"/>
    </source>
</evidence>
<keyword evidence="2" id="KW-1185">Reference proteome</keyword>
<accession>A0A0M3Q9K0</accession>
<dbReference type="OrthoDB" id="3829495at2"/>
<evidence type="ECO:0008006" key="3">
    <source>
        <dbReference type="Google" id="ProtNLM"/>
    </source>
</evidence>
<dbReference type="Pfam" id="PF14078">
    <property type="entry name" value="DUF4259"/>
    <property type="match status" value="1"/>
</dbReference>
<dbReference type="KEGG" id="cdx:CDES_06580"/>
<proteinExistence type="predicted"/>
<dbReference type="EMBL" id="CP009220">
    <property type="protein sequence ID" value="ALC05733.1"/>
    <property type="molecule type" value="Genomic_DNA"/>
</dbReference>
<dbReference type="InterPro" id="IPR025355">
    <property type="entry name" value="DUF4259"/>
</dbReference>
<gene>
    <name evidence="1" type="ORF">CDES_06580</name>
</gene>
<dbReference type="PATRIC" id="fig|931089.4.peg.1334"/>
<dbReference type="STRING" id="931089.CDES_06580"/>
<name>A0A0M3Q9K0_9CORY</name>
<organism evidence="1 2">
    <name type="scientific">Corynebacterium deserti GIMN1.010</name>
    <dbReference type="NCBI Taxonomy" id="931089"/>
    <lineage>
        <taxon>Bacteria</taxon>
        <taxon>Bacillati</taxon>
        <taxon>Actinomycetota</taxon>
        <taxon>Actinomycetes</taxon>
        <taxon>Mycobacteriales</taxon>
        <taxon>Corynebacteriaceae</taxon>
        <taxon>Corynebacterium</taxon>
    </lineage>
</organism>
<evidence type="ECO:0000313" key="2">
    <source>
        <dbReference type="Proteomes" id="UP000068067"/>
    </source>
</evidence>
<dbReference type="Proteomes" id="UP000068067">
    <property type="component" value="Chromosome"/>
</dbReference>